<dbReference type="Pfam" id="PF00725">
    <property type="entry name" value="3HCDH"/>
    <property type="match status" value="1"/>
</dbReference>
<dbReference type="Pfam" id="PF02803">
    <property type="entry name" value="Thiolase_C"/>
    <property type="match status" value="1"/>
</dbReference>
<dbReference type="GO" id="GO:0070403">
    <property type="term" value="F:NAD+ binding"/>
    <property type="evidence" value="ECO:0007669"/>
    <property type="project" value="InterPro"/>
</dbReference>
<reference evidence="19 20" key="1">
    <citation type="journal article" date="2023" name="Nat. Commun.">
        <title>Origin of minicircular mitochondrial genomes in red algae.</title>
        <authorList>
            <person name="Lee Y."/>
            <person name="Cho C.H."/>
            <person name="Lee Y.M."/>
            <person name="Park S.I."/>
            <person name="Yang J.H."/>
            <person name="West J.A."/>
            <person name="Bhattacharya D."/>
            <person name="Yoon H.S."/>
        </authorList>
    </citation>
    <scope>NUCLEOTIDE SEQUENCE [LARGE SCALE GENOMIC DNA]</scope>
    <source>
        <strain evidence="19 20">CCMP1338</strain>
        <tissue evidence="19">Whole cell</tissue>
    </source>
</reference>
<dbReference type="Pfam" id="PF00108">
    <property type="entry name" value="Thiolase_N"/>
    <property type="match status" value="1"/>
</dbReference>
<dbReference type="InterPro" id="IPR006176">
    <property type="entry name" value="3-OHacyl-CoA_DH_NAD-bd"/>
</dbReference>
<evidence type="ECO:0000256" key="9">
    <source>
        <dbReference type="ARBA" id="ARBA00023098"/>
    </source>
</evidence>
<dbReference type="InterPro" id="IPR029045">
    <property type="entry name" value="ClpP/crotonase-like_dom_sf"/>
</dbReference>
<dbReference type="GO" id="GO:0006635">
    <property type="term" value="P:fatty acid beta-oxidation"/>
    <property type="evidence" value="ECO:0007669"/>
    <property type="project" value="TreeGrafter"/>
</dbReference>
<feature type="domain" description="3-hydroxyacyl-CoA dehydrogenase C-terminal" evidence="16">
    <location>
        <begin position="492"/>
        <end position="586"/>
    </location>
</feature>
<evidence type="ECO:0000256" key="7">
    <source>
        <dbReference type="ARBA" id="ARBA00023002"/>
    </source>
</evidence>
<evidence type="ECO:0000313" key="19">
    <source>
        <dbReference type="EMBL" id="KAJ8906392.1"/>
    </source>
</evidence>
<dbReference type="Gene3D" id="3.40.50.720">
    <property type="entry name" value="NAD(P)-binding Rossmann-like Domain"/>
    <property type="match status" value="1"/>
</dbReference>
<dbReference type="GO" id="GO:0003857">
    <property type="term" value="F:(3S)-3-hydroxyacyl-CoA dehydrogenase (NAD+) activity"/>
    <property type="evidence" value="ECO:0007669"/>
    <property type="project" value="TreeGrafter"/>
</dbReference>
<dbReference type="InterPro" id="IPR020613">
    <property type="entry name" value="Thiolase_CS"/>
</dbReference>
<dbReference type="GO" id="GO:0005777">
    <property type="term" value="C:peroxisome"/>
    <property type="evidence" value="ECO:0007669"/>
    <property type="project" value="UniProtKB-SubCell"/>
</dbReference>
<dbReference type="SUPFAM" id="SSF51735">
    <property type="entry name" value="NAD(P)-binding Rossmann-fold domains"/>
    <property type="match status" value="1"/>
</dbReference>
<gene>
    <name evidence="19" type="ORF">NDN08_002885</name>
</gene>
<dbReference type="InterPro" id="IPR006108">
    <property type="entry name" value="3HC_DH_C"/>
</dbReference>
<dbReference type="PANTHER" id="PTHR23309:SF49">
    <property type="entry name" value="PEROXISOMAL BIFUNCTIONAL ENZYME"/>
    <property type="match status" value="1"/>
</dbReference>
<dbReference type="GO" id="GO:0016853">
    <property type="term" value="F:isomerase activity"/>
    <property type="evidence" value="ECO:0007669"/>
    <property type="project" value="UniProtKB-KW"/>
</dbReference>
<evidence type="ECO:0000256" key="1">
    <source>
        <dbReference type="ARBA" id="ARBA00004275"/>
    </source>
</evidence>
<dbReference type="PROSITE" id="PS00098">
    <property type="entry name" value="THIOLASE_1"/>
    <property type="match status" value="1"/>
</dbReference>
<comment type="subunit">
    <text evidence="4">Monomer.</text>
</comment>
<dbReference type="SUPFAM" id="SSF48179">
    <property type="entry name" value="6-phosphogluconate dehydrogenase C-terminal domain-like"/>
    <property type="match status" value="2"/>
</dbReference>
<feature type="domain" description="3-hydroxyacyl-CoA dehydrogenase NAD binding" evidence="17">
    <location>
        <begin position="320"/>
        <end position="489"/>
    </location>
</feature>
<dbReference type="InterPro" id="IPR008927">
    <property type="entry name" value="6-PGluconate_DH-like_C_sf"/>
</dbReference>
<dbReference type="InterPro" id="IPR002155">
    <property type="entry name" value="Thiolase"/>
</dbReference>
<keyword evidence="8" id="KW-0520">NAD</keyword>
<feature type="domain" description="Thiolase C-terminal" evidence="18">
    <location>
        <begin position="991"/>
        <end position="1111"/>
    </location>
</feature>
<dbReference type="GO" id="GO:0004300">
    <property type="term" value="F:enoyl-CoA hydratase activity"/>
    <property type="evidence" value="ECO:0007669"/>
    <property type="project" value="UniProtKB-ARBA"/>
</dbReference>
<dbReference type="InterPro" id="IPR001753">
    <property type="entry name" value="Enoyl-CoA_hydra/iso"/>
</dbReference>
<evidence type="ECO:0000259" key="15">
    <source>
        <dbReference type="Pfam" id="PF00108"/>
    </source>
</evidence>
<dbReference type="Gene3D" id="3.40.47.10">
    <property type="match status" value="1"/>
</dbReference>
<dbReference type="InterPro" id="IPR020616">
    <property type="entry name" value="Thiolase_N"/>
</dbReference>
<evidence type="ECO:0000256" key="14">
    <source>
        <dbReference type="ARBA" id="ARBA00023315"/>
    </source>
</evidence>
<accession>A0AAV8UYH6</accession>
<keyword evidence="7" id="KW-0560">Oxidoreductase</keyword>
<dbReference type="InterPro" id="IPR020610">
    <property type="entry name" value="Thiolase_AS"/>
</dbReference>
<dbReference type="InterPro" id="IPR016039">
    <property type="entry name" value="Thiolase-like"/>
</dbReference>
<keyword evidence="20" id="KW-1185">Reference proteome</keyword>
<comment type="caution">
    <text evidence="19">The sequence shown here is derived from an EMBL/GenBank/DDBJ whole genome shotgun (WGS) entry which is preliminary data.</text>
</comment>
<dbReference type="InterPro" id="IPR020617">
    <property type="entry name" value="Thiolase_C"/>
</dbReference>
<dbReference type="PROSITE" id="PS00737">
    <property type="entry name" value="THIOLASE_2"/>
    <property type="match status" value="1"/>
</dbReference>
<comment type="pathway">
    <text evidence="2">Lipid metabolism; fatty acid beta-oxidation.</text>
</comment>
<dbReference type="Gene3D" id="1.10.1040.50">
    <property type="match status" value="1"/>
</dbReference>
<dbReference type="GO" id="GO:0016747">
    <property type="term" value="F:acyltransferase activity, transferring groups other than amino-acyl groups"/>
    <property type="evidence" value="ECO:0007669"/>
    <property type="project" value="InterPro"/>
</dbReference>
<keyword evidence="9" id="KW-0443">Lipid metabolism</keyword>
<dbReference type="PANTHER" id="PTHR23309">
    <property type="entry name" value="3-HYDROXYACYL-COA DEHYROGENASE"/>
    <property type="match status" value="1"/>
</dbReference>
<dbReference type="InterPro" id="IPR020615">
    <property type="entry name" value="Thiolase_acyl_enz_int_AS"/>
</dbReference>
<evidence type="ECO:0000256" key="11">
    <source>
        <dbReference type="ARBA" id="ARBA00023235"/>
    </source>
</evidence>
<dbReference type="EMBL" id="JAMWBK010000003">
    <property type="protein sequence ID" value="KAJ8906392.1"/>
    <property type="molecule type" value="Genomic_DNA"/>
</dbReference>
<dbReference type="SUPFAM" id="SSF52096">
    <property type="entry name" value="ClpP/crotonase"/>
    <property type="match status" value="1"/>
</dbReference>
<dbReference type="NCBIfam" id="TIGR01930">
    <property type="entry name" value="AcCoA-C-Actrans"/>
    <property type="match status" value="1"/>
</dbReference>
<evidence type="ECO:0000259" key="17">
    <source>
        <dbReference type="Pfam" id="PF02737"/>
    </source>
</evidence>
<evidence type="ECO:0000256" key="5">
    <source>
        <dbReference type="ARBA" id="ARBA00022679"/>
    </source>
</evidence>
<dbReference type="CDD" id="cd00751">
    <property type="entry name" value="thiolase"/>
    <property type="match status" value="1"/>
</dbReference>
<evidence type="ECO:0000256" key="6">
    <source>
        <dbReference type="ARBA" id="ARBA00022832"/>
    </source>
</evidence>
<dbReference type="FunFam" id="3.40.50.720:FF:000009">
    <property type="entry name" value="Fatty oxidation complex, alpha subunit"/>
    <property type="match status" value="1"/>
</dbReference>
<evidence type="ECO:0000256" key="10">
    <source>
        <dbReference type="ARBA" id="ARBA00023140"/>
    </source>
</evidence>
<name>A0AAV8UYH6_9RHOD</name>
<evidence type="ECO:0000256" key="2">
    <source>
        <dbReference type="ARBA" id="ARBA00005005"/>
    </source>
</evidence>
<evidence type="ECO:0000256" key="13">
    <source>
        <dbReference type="ARBA" id="ARBA00023268"/>
    </source>
</evidence>
<dbReference type="Pfam" id="PF00378">
    <property type="entry name" value="ECH_1"/>
    <property type="match status" value="1"/>
</dbReference>
<sequence length="1122" mass="119394">MVDVTEVRSLGGGARVTSERREDGVTVVRFENPPVNALSGRHLVLIAAEVREALNADDVRGVVICANDADGFFSSGADINEFGGFSQESIEDPSRVFLFYEMEKHRKPVVAAVNGICFGGALELALCCSARVATPGATFSLPELKIGLIPGYGGTQRLPRLVGLENGLRMMLHSQVVPGVKAEEMGLVEAVASPEQLIDRASQVVLDLSSGRMPKIVTSDYSDRLPPINEAHALAQKFGKDLMRLSQGGKIPQFQACLDVTLYGVAHGSTEGLLKEKSVFVDLLHSPTGKSLIHAFLAQRATTKTGVPTDGANAGECPRKAAVIGGGLMGAGIATAMIRAGIEVTIKEINPGAAEAAAKRVTKNLKSSSPPALLRVTTDFAGFADVDIVIEAALEDVKLKQELFKTLESETNANCILATNTSTINIDLIAAKIPKAHLQGRVIGAHFFSPAHKMPLLEIVRTTSTSNSTINSVMKLAKKIKKTPILVGNCAGFCVNRTYFPQGQVADLMSTKLGINPYIIDRALEAFGLPMGPFRLADLVGLDIVAAIGIIYGMAYADRSRSSSVANEMLKLNWKGQKSGQGYYTYDKNVRGPGKPDPERISQMFPSALTKDSPVSDDDIVDMILLPCVNEACRLLHEGVALKPGDVDIGSMMGMAFPSFRGGLLFWAMNERGGAGPVMKRLEQFYRMTDGFPLFKPSFALVRTAMANMPIGVNPSPHREFGNPDDVVVVAGYRTGMGRALRGGFKDTPIDDMLAPLIQKCLETTGVEPDAVGDLVVGTVLGRGDSAVVQSRVSSFLGGLPEHVPCKVVNRLCSSGLQSIADGVAGIKNGYYDIVLAGGAESMSLNPFINDELQPNPKAVENTATCYVTMGQTSENVTAKYGLSREQQDRLAVVSHSRASVTQLSGKQKDEIVPVATTVKLKDSSGKEMKKDIVVDRDEGVRVGVSMQSLGKLKPVFKKNGSTTAGNSSQISDGAALVLLMKRSEAKRRGLKPMGTFKAFAVAGVDPSIMGIGPVAAIPKVLDKAGLTTEEIDLWEINEAFGSQADYSIETLGLNRDIVNVNGGAIAIGHPLGTTGARLTVSALNELKRRRGRFAVVSMCIGSGMGAAAVYEINMDEKNGKL</sequence>
<evidence type="ECO:0000256" key="4">
    <source>
        <dbReference type="ARBA" id="ARBA00011245"/>
    </source>
</evidence>
<evidence type="ECO:0000256" key="3">
    <source>
        <dbReference type="ARBA" id="ARBA00010982"/>
    </source>
</evidence>
<evidence type="ECO:0000256" key="8">
    <source>
        <dbReference type="ARBA" id="ARBA00023027"/>
    </source>
</evidence>
<keyword evidence="12" id="KW-0456">Lyase</keyword>
<dbReference type="InterPro" id="IPR036291">
    <property type="entry name" value="NAD(P)-bd_dom_sf"/>
</dbReference>
<dbReference type="PROSITE" id="PS00099">
    <property type="entry name" value="THIOLASE_3"/>
    <property type="match status" value="1"/>
</dbReference>
<comment type="similarity">
    <text evidence="3">Belongs to the thiolase-like superfamily. Thiolase family.</text>
</comment>
<dbReference type="Pfam" id="PF02737">
    <property type="entry name" value="3HCDH_N"/>
    <property type="match status" value="1"/>
</dbReference>
<dbReference type="AlphaFoldDB" id="A0AAV8UYH6"/>
<dbReference type="SUPFAM" id="SSF53901">
    <property type="entry name" value="Thiolase-like"/>
    <property type="match status" value="1"/>
</dbReference>
<dbReference type="FunFam" id="3.40.47.10:FF:000010">
    <property type="entry name" value="Acetyl-CoA acetyltransferase (Thiolase)"/>
    <property type="match status" value="1"/>
</dbReference>
<keyword evidence="6" id="KW-0276">Fatty acid metabolism</keyword>
<comment type="subcellular location">
    <subcellularLocation>
        <location evidence="1">Peroxisome</location>
    </subcellularLocation>
</comment>
<dbReference type="Gene3D" id="3.90.226.10">
    <property type="entry name" value="2-enoyl-CoA Hydratase, Chain A, domain 1"/>
    <property type="match status" value="1"/>
</dbReference>
<evidence type="ECO:0000256" key="12">
    <source>
        <dbReference type="ARBA" id="ARBA00023239"/>
    </source>
</evidence>
<evidence type="ECO:0000259" key="18">
    <source>
        <dbReference type="Pfam" id="PF02803"/>
    </source>
</evidence>
<keyword evidence="14" id="KW-0012">Acyltransferase</keyword>
<dbReference type="Proteomes" id="UP001157974">
    <property type="component" value="Unassembled WGS sequence"/>
</dbReference>
<proteinExistence type="inferred from homology"/>
<protein>
    <recommendedName>
        <fullName evidence="21">Enoyl-CoA hydratase</fullName>
    </recommendedName>
</protein>
<keyword evidence="10" id="KW-0576">Peroxisome</keyword>
<keyword evidence="11" id="KW-0413">Isomerase</keyword>
<keyword evidence="5" id="KW-0808">Transferase</keyword>
<keyword evidence="13" id="KW-0511">Multifunctional enzyme</keyword>
<feature type="domain" description="Thiolase N-terminal" evidence="15">
    <location>
        <begin position="727"/>
        <end position="984"/>
    </location>
</feature>
<evidence type="ECO:0000313" key="20">
    <source>
        <dbReference type="Proteomes" id="UP001157974"/>
    </source>
</evidence>
<evidence type="ECO:0008006" key="21">
    <source>
        <dbReference type="Google" id="ProtNLM"/>
    </source>
</evidence>
<dbReference type="CDD" id="cd06558">
    <property type="entry name" value="crotonase-like"/>
    <property type="match status" value="1"/>
</dbReference>
<evidence type="ECO:0000259" key="16">
    <source>
        <dbReference type="Pfam" id="PF00725"/>
    </source>
</evidence>
<organism evidence="19 20">
    <name type="scientific">Rhodosorus marinus</name>
    <dbReference type="NCBI Taxonomy" id="101924"/>
    <lineage>
        <taxon>Eukaryota</taxon>
        <taxon>Rhodophyta</taxon>
        <taxon>Stylonematophyceae</taxon>
        <taxon>Stylonematales</taxon>
        <taxon>Stylonemataceae</taxon>
        <taxon>Rhodosorus</taxon>
    </lineage>
</organism>